<dbReference type="GO" id="GO:0043200">
    <property type="term" value="P:response to amino acid"/>
    <property type="evidence" value="ECO:0007669"/>
    <property type="project" value="TreeGrafter"/>
</dbReference>
<evidence type="ECO:0000256" key="1">
    <source>
        <dbReference type="ARBA" id="ARBA00023015"/>
    </source>
</evidence>
<dbReference type="PRINTS" id="PR00033">
    <property type="entry name" value="HTHASNC"/>
</dbReference>
<dbReference type="EMBL" id="CP007230">
    <property type="protein sequence ID" value="AHK21518.1"/>
    <property type="molecule type" value="Genomic_DNA"/>
</dbReference>
<keyword evidence="3" id="KW-0804">Transcription</keyword>
<dbReference type="PANTHER" id="PTHR30154:SF51">
    <property type="entry name" value="ASNC-FAMILY TRANSCRIPTIONAL REGULATORY PROTEIN"/>
    <property type="match status" value="1"/>
</dbReference>
<dbReference type="GeneID" id="96665902"/>
<dbReference type="Gene3D" id="1.10.10.10">
    <property type="entry name" value="Winged helix-like DNA-binding domain superfamily/Winged helix DNA-binding domain"/>
    <property type="match status" value="1"/>
</dbReference>
<dbReference type="EMBL" id="CQBK01000050">
    <property type="protein sequence ID" value="CNI69932.1"/>
    <property type="molecule type" value="Genomic_DNA"/>
</dbReference>
<protein>
    <submittedName>
        <fullName evidence="5">AsnC family transcriptional regulator</fullName>
    </submittedName>
    <submittedName>
        <fullName evidence="6">Transcription regulator AsnC</fullName>
    </submittedName>
</protein>
<dbReference type="KEGG" id="ysi:BF17_21280"/>
<dbReference type="Pfam" id="PF01037">
    <property type="entry name" value="AsnC_trans_reg"/>
    <property type="match status" value="1"/>
</dbReference>
<dbReference type="InterPro" id="IPR019887">
    <property type="entry name" value="Tscrpt_reg_AsnC/Lrp_C"/>
</dbReference>
<evidence type="ECO:0000256" key="3">
    <source>
        <dbReference type="ARBA" id="ARBA00023163"/>
    </source>
</evidence>
<gene>
    <name evidence="6" type="primary">lrpC</name>
    <name evidence="5" type="ORF">BF17_21280</name>
    <name evidence="6" type="ORF">ERS008667_04115</name>
</gene>
<evidence type="ECO:0000313" key="7">
    <source>
        <dbReference type="Proteomes" id="UP000019439"/>
    </source>
</evidence>
<dbReference type="RefSeq" id="WP_025384135.1">
    <property type="nucleotide sequence ID" value="NZ_CABIHS010000084.1"/>
</dbReference>
<dbReference type="InterPro" id="IPR000485">
    <property type="entry name" value="AsnC-type_HTH_dom"/>
</dbReference>
<sequence length="149" mass="17028">MDKIDEQLIAILVENARTSLKDLSQKVNLSSPSTSERLRRLEEQNIILNYTVDLDQQAFGYNLQAIVRVKPVANMLDAVEKMIKDTPECIECDKITGDDCFLSRLSIRSMGQLDTIVDRWSEQAETYTSIVKTTPITRRFPPLVRPIKI</sequence>
<dbReference type="InterPro" id="IPR036390">
    <property type="entry name" value="WH_DNA-bd_sf"/>
</dbReference>
<dbReference type="InterPro" id="IPR011008">
    <property type="entry name" value="Dimeric_a/b-barrel"/>
</dbReference>
<dbReference type="PATRIC" id="fig|367190.3.peg.4184"/>
<keyword evidence="7" id="KW-1185">Reference proteome</keyword>
<dbReference type="PANTHER" id="PTHR30154">
    <property type="entry name" value="LEUCINE-RESPONSIVE REGULATORY PROTEIN"/>
    <property type="match status" value="1"/>
</dbReference>
<organism evidence="6 8">
    <name type="scientific">Yersinia similis</name>
    <dbReference type="NCBI Taxonomy" id="367190"/>
    <lineage>
        <taxon>Bacteria</taxon>
        <taxon>Pseudomonadati</taxon>
        <taxon>Pseudomonadota</taxon>
        <taxon>Gammaproteobacteria</taxon>
        <taxon>Enterobacterales</taxon>
        <taxon>Yersiniaceae</taxon>
        <taxon>Yersinia</taxon>
    </lineage>
</organism>
<keyword evidence="2" id="KW-0238">DNA-binding</keyword>
<dbReference type="Pfam" id="PF13404">
    <property type="entry name" value="HTH_AsnC-type"/>
    <property type="match status" value="1"/>
</dbReference>
<dbReference type="InterPro" id="IPR036388">
    <property type="entry name" value="WH-like_DNA-bd_sf"/>
</dbReference>
<evidence type="ECO:0000313" key="6">
    <source>
        <dbReference type="EMBL" id="CNI69932.1"/>
    </source>
</evidence>
<dbReference type="PROSITE" id="PS50956">
    <property type="entry name" value="HTH_ASNC_2"/>
    <property type="match status" value="1"/>
</dbReference>
<evidence type="ECO:0000256" key="2">
    <source>
        <dbReference type="ARBA" id="ARBA00023125"/>
    </source>
</evidence>
<dbReference type="Proteomes" id="UP000038204">
    <property type="component" value="Unassembled WGS sequence"/>
</dbReference>
<dbReference type="SUPFAM" id="SSF54909">
    <property type="entry name" value="Dimeric alpha+beta barrel"/>
    <property type="match status" value="1"/>
</dbReference>
<name>A0A0T9RLK0_9GAMM</name>
<feature type="domain" description="HTH asnC-type" evidence="4">
    <location>
        <begin position="1"/>
        <end position="62"/>
    </location>
</feature>
<dbReference type="Proteomes" id="UP000019439">
    <property type="component" value="Chromosome"/>
</dbReference>
<dbReference type="GO" id="GO:0005829">
    <property type="term" value="C:cytosol"/>
    <property type="evidence" value="ECO:0007669"/>
    <property type="project" value="TreeGrafter"/>
</dbReference>
<dbReference type="SUPFAM" id="SSF46785">
    <property type="entry name" value="Winged helix' DNA-binding domain"/>
    <property type="match status" value="1"/>
</dbReference>
<accession>A0A0T9RLK0</accession>
<dbReference type="SMART" id="SM00344">
    <property type="entry name" value="HTH_ASNC"/>
    <property type="match status" value="1"/>
</dbReference>
<evidence type="ECO:0000259" key="4">
    <source>
        <dbReference type="PROSITE" id="PS50956"/>
    </source>
</evidence>
<reference evidence="5 7" key="1">
    <citation type="journal article" date="2014" name="Genome Announc.">
        <title>Genome Sequence of Yersinia similis Y228T, a Member of the Yersinia pseudotuberculosis Complex.</title>
        <authorList>
            <person name="Sprague L.D."/>
            <person name="Neubauer H."/>
        </authorList>
    </citation>
    <scope>NUCLEOTIDE SEQUENCE [LARGE SCALE GENOMIC DNA]</scope>
    <source>
        <strain evidence="5 7">228</strain>
    </source>
</reference>
<dbReference type="GO" id="GO:0043565">
    <property type="term" value="F:sequence-specific DNA binding"/>
    <property type="evidence" value="ECO:0007669"/>
    <property type="project" value="InterPro"/>
</dbReference>
<dbReference type="InterPro" id="IPR019888">
    <property type="entry name" value="Tscrpt_reg_AsnC-like"/>
</dbReference>
<proteinExistence type="predicted"/>
<dbReference type="Gene3D" id="3.30.70.920">
    <property type="match status" value="1"/>
</dbReference>
<evidence type="ECO:0000313" key="8">
    <source>
        <dbReference type="Proteomes" id="UP000038204"/>
    </source>
</evidence>
<dbReference type="AlphaFoldDB" id="A0A0T9RLK0"/>
<evidence type="ECO:0000313" key="5">
    <source>
        <dbReference type="EMBL" id="AHK21518.1"/>
    </source>
</evidence>
<reference evidence="6 8" key="2">
    <citation type="submission" date="2015-03" db="EMBL/GenBank/DDBJ databases">
        <authorList>
            <person name="Murphy D."/>
        </authorList>
    </citation>
    <scope>NUCLEOTIDE SEQUENCE [LARGE SCALE GENOMIC DNA]</scope>
    <source>
        <strain evidence="6 8">Y233</strain>
    </source>
</reference>
<keyword evidence="1" id="KW-0805">Transcription regulation</keyword>